<dbReference type="SUPFAM" id="SSF52540">
    <property type="entry name" value="P-loop containing nucleoside triphosphate hydrolases"/>
    <property type="match status" value="1"/>
</dbReference>
<dbReference type="AlphaFoldDB" id="A0A417Z7J6"/>
<sequence length="260" mass="27066">MVVISVCSLKGGVGKTSVVLGLADAAMRKGLATLVVDLDPQGDATYALGAKATGSASGDVLESPKRKVLEQTIVASGWEGAGELHVLPGAPSTAALDRPDAEGESLHTLRKALGKLDYDLVLIDAPPSLSGLTRSALVASDRAIVVAEPGAFAVNAANRLFAAIDDLRRREAGGLQPLGIVVNRFRPSVREHAEQVKVLERTFGPLVLSPVLADRAVVQRAQGARQPLSAIAGSAPMTDAYDALLSRIGRTAKALRRRTS</sequence>
<dbReference type="CDD" id="cd02042">
    <property type="entry name" value="ParAB_family"/>
    <property type="match status" value="1"/>
</dbReference>
<proteinExistence type="predicted"/>
<name>A0A417Z7J6_9MICO</name>
<evidence type="ECO:0000259" key="1">
    <source>
        <dbReference type="Pfam" id="PF13614"/>
    </source>
</evidence>
<accession>A0A417Z7J6</accession>
<comment type="caution">
    <text evidence="2">The sequence shown here is derived from an EMBL/GenBank/DDBJ whole genome shotgun (WGS) entry which is preliminary data.</text>
</comment>
<gene>
    <name evidence="2" type="ORF">D1832_05075</name>
</gene>
<organism evidence="2 3">
    <name type="scientific">Dermacoccus abyssi</name>
    <dbReference type="NCBI Taxonomy" id="322596"/>
    <lineage>
        <taxon>Bacteria</taxon>
        <taxon>Bacillati</taxon>
        <taxon>Actinomycetota</taxon>
        <taxon>Actinomycetes</taxon>
        <taxon>Micrococcales</taxon>
        <taxon>Dermacoccaceae</taxon>
        <taxon>Dermacoccus</taxon>
    </lineage>
</organism>
<dbReference type="Gene3D" id="3.40.50.300">
    <property type="entry name" value="P-loop containing nucleotide triphosphate hydrolases"/>
    <property type="match status" value="1"/>
</dbReference>
<dbReference type="RefSeq" id="WP_118912894.1">
    <property type="nucleotide sequence ID" value="NZ_CBCRVH010000003.1"/>
</dbReference>
<dbReference type="Proteomes" id="UP000285376">
    <property type="component" value="Unassembled WGS sequence"/>
</dbReference>
<dbReference type="InterPro" id="IPR025669">
    <property type="entry name" value="AAA_dom"/>
</dbReference>
<dbReference type="InterPro" id="IPR027417">
    <property type="entry name" value="P-loop_NTPase"/>
</dbReference>
<dbReference type="EMBL" id="QWLM01000004">
    <property type="protein sequence ID" value="RHW46611.1"/>
    <property type="molecule type" value="Genomic_DNA"/>
</dbReference>
<feature type="domain" description="AAA" evidence="1">
    <location>
        <begin position="2"/>
        <end position="170"/>
    </location>
</feature>
<dbReference type="PANTHER" id="PTHR13696">
    <property type="entry name" value="P-LOOP CONTAINING NUCLEOSIDE TRIPHOSPHATE HYDROLASE"/>
    <property type="match status" value="1"/>
</dbReference>
<dbReference type="Pfam" id="PF13614">
    <property type="entry name" value="AAA_31"/>
    <property type="match status" value="1"/>
</dbReference>
<protein>
    <submittedName>
        <fullName evidence="2">ParA family protein</fullName>
    </submittedName>
</protein>
<reference evidence="2 3" key="1">
    <citation type="submission" date="2018-08" db="EMBL/GenBank/DDBJ databases">
        <title>Whole genome sequence analysis of Dermacoccus abyssi bacteria isolated from Deep Mariana trench Micromonospora spp reveals genes involved in the environmental adaptation and production of secondary metabolites.</title>
        <authorList>
            <person name="Abdel-Mageed W.M."/>
            <person name="Lehri B."/>
            <person name="Nouioui I."/>
            <person name="Goodfellow I."/>
            <person name="Jaspars M."/>
            <person name="Karlyshev A."/>
        </authorList>
    </citation>
    <scope>NUCLEOTIDE SEQUENCE [LARGE SCALE GENOMIC DNA]</scope>
    <source>
        <strain evidence="2 3">MT1.1</strain>
    </source>
</reference>
<evidence type="ECO:0000313" key="2">
    <source>
        <dbReference type="EMBL" id="RHW46611.1"/>
    </source>
</evidence>
<dbReference type="PANTHER" id="PTHR13696:SF99">
    <property type="entry name" value="COBYRINIC ACID AC-DIAMIDE SYNTHASE"/>
    <property type="match status" value="1"/>
</dbReference>
<evidence type="ECO:0000313" key="3">
    <source>
        <dbReference type="Proteomes" id="UP000285376"/>
    </source>
</evidence>
<dbReference type="InterPro" id="IPR050678">
    <property type="entry name" value="DNA_Partitioning_ATPase"/>
</dbReference>